<proteinExistence type="predicted"/>
<dbReference type="PANTHER" id="PTHR46580">
    <property type="entry name" value="SENSOR KINASE-RELATED"/>
    <property type="match status" value="1"/>
</dbReference>
<dbReference type="EMBL" id="CAJNOW010008044">
    <property type="protein sequence ID" value="CAF1527864.1"/>
    <property type="molecule type" value="Genomic_DNA"/>
</dbReference>
<name>A0A815V5Y6_9BILA</name>
<comment type="caution">
    <text evidence="2">The sequence shown here is derived from an EMBL/GenBank/DDBJ whole genome shotgun (WGS) entry which is preliminary data.</text>
</comment>
<evidence type="ECO:0000313" key="3">
    <source>
        <dbReference type="EMBL" id="CAF4543604.1"/>
    </source>
</evidence>
<dbReference type="InterPro" id="IPR028994">
    <property type="entry name" value="Integrin_alpha_N"/>
</dbReference>
<evidence type="ECO:0000256" key="1">
    <source>
        <dbReference type="ARBA" id="ARBA00022729"/>
    </source>
</evidence>
<dbReference type="SUPFAM" id="SSF69318">
    <property type="entry name" value="Integrin alpha N-terminal domain"/>
    <property type="match status" value="2"/>
</dbReference>
<dbReference type="Pfam" id="PF13517">
    <property type="entry name" value="FG-GAP_3"/>
    <property type="match status" value="3"/>
</dbReference>
<dbReference type="EMBL" id="CAJOBJ010091180">
    <property type="protein sequence ID" value="CAF4543604.1"/>
    <property type="molecule type" value="Genomic_DNA"/>
</dbReference>
<dbReference type="Proteomes" id="UP000681720">
    <property type="component" value="Unassembled WGS sequence"/>
</dbReference>
<sequence length="362" mass="38503">MTSLAVANFCTYNVGIFLGYGNGTFTQQLILPTGNGSCPGSIALGDFNSDGFLDIAVANEITANVGIFLGYGNGHFSQQKAHSTGVGSLSQSLAVKDVNNESRLDIVVANFGGNNVGILFGCGGGNFTDQMTFEIGSGTQPIAVVVEDFNKDNRLDILVINYQTFNVMILLRDGSQPLLSMTTYSTGNNSHPQSMIISDCNNDSKLDIIVANQGNDNIGMLLGYGDGTFMMQTTYSTKNGSKPCSLAYGNFNNDSMLDIAVAITGKNNVGIRQVCFSIAVSDFNNDNCLDIAVANLASKDVVLLFGDCKGTFGKLRSCAMGYGSQLYSIAVGDFNRDSWIDIIVANYGNDEVKILLQTCQSS</sequence>
<dbReference type="Gene3D" id="2.130.10.130">
    <property type="entry name" value="Integrin alpha, N-terminal"/>
    <property type="match status" value="1"/>
</dbReference>
<dbReference type="InterPro" id="IPR013517">
    <property type="entry name" value="FG-GAP"/>
</dbReference>
<accession>A0A815V5Y6</accession>
<reference evidence="2" key="1">
    <citation type="submission" date="2021-02" db="EMBL/GenBank/DDBJ databases">
        <authorList>
            <person name="Nowell W R."/>
        </authorList>
    </citation>
    <scope>NUCLEOTIDE SEQUENCE</scope>
</reference>
<dbReference type="Gene3D" id="2.30.30.100">
    <property type="match status" value="3"/>
</dbReference>
<dbReference type="PANTHER" id="PTHR46580:SF4">
    <property type="entry name" value="ATP_GTP-BINDING PROTEIN"/>
    <property type="match status" value="1"/>
</dbReference>
<dbReference type="OrthoDB" id="10022113at2759"/>
<evidence type="ECO:0000313" key="2">
    <source>
        <dbReference type="EMBL" id="CAF1527864.1"/>
    </source>
</evidence>
<protein>
    <submittedName>
        <fullName evidence="2">Uncharacterized protein</fullName>
    </submittedName>
</protein>
<organism evidence="2 4">
    <name type="scientific">Rotaria magnacalcarata</name>
    <dbReference type="NCBI Taxonomy" id="392030"/>
    <lineage>
        <taxon>Eukaryota</taxon>
        <taxon>Metazoa</taxon>
        <taxon>Spiralia</taxon>
        <taxon>Gnathifera</taxon>
        <taxon>Rotifera</taxon>
        <taxon>Eurotatoria</taxon>
        <taxon>Bdelloidea</taxon>
        <taxon>Philodinida</taxon>
        <taxon>Philodinidae</taxon>
        <taxon>Rotaria</taxon>
    </lineage>
</organism>
<dbReference type="AlphaFoldDB" id="A0A815V5Y6"/>
<evidence type="ECO:0000313" key="4">
    <source>
        <dbReference type="Proteomes" id="UP000663834"/>
    </source>
</evidence>
<dbReference type="Proteomes" id="UP000663834">
    <property type="component" value="Unassembled WGS sequence"/>
</dbReference>
<gene>
    <name evidence="3" type="ORF">GIL414_LOCUS36529</name>
    <name evidence="2" type="ORF">KQP761_LOCUS16095</name>
</gene>
<keyword evidence="1" id="KW-0732">Signal</keyword>